<evidence type="ECO:0000256" key="5">
    <source>
        <dbReference type="ARBA" id="ARBA00022692"/>
    </source>
</evidence>
<evidence type="ECO:0000256" key="3">
    <source>
        <dbReference type="ARBA" id="ARBA00022475"/>
    </source>
</evidence>
<proteinExistence type="predicted"/>
<gene>
    <name evidence="10" type="ORF">ADUPG1_005588</name>
</gene>
<evidence type="ECO:0000256" key="6">
    <source>
        <dbReference type="ARBA" id="ARBA00022970"/>
    </source>
</evidence>
<evidence type="ECO:0000313" key="11">
    <source>
        <dbReference type="Proteomes" id="UP001057375"/>
    </source>
</evidence>
<feature type="non-terminal residue" evidence="10">
    <location>
        <position position="1"/>
    </location>
</feature>
<feature type="transmembrane region" description="Helical" evidence="9">
    <location>
        <begin position="20"/>
        <end position="37"/>
    </location>
</feature>
<reference evidence="10" key="1">
    <citation type="submission" date="2022-03" db="EMBL/GenBank/DDBJ databases">
        <title>Draft genome sequence of Aduncisulcus paluster, a free-living microaerophilic Fornicata.</title>
        <authorList>
            <person name="Yuyama I."/>
            <person name="Kume K."/>
            <person name="Tamura T."/>
            <person name="Inagaki Y."/>
            <person name="Hashimoto T."/>
        </authorList>
    </citation>
    <scope>NUCLEOTIDE SEQUENCE</scope>
    <source>
        <strain evidence="10">NY0171</strain>
    </source>
</reference>
<protein>
    <submittedName>
        <fullName evidence="10">Multi-domain containing protein</fullName>
    </submittedName>
</protein>
<dbReference type="Proteomes" id="UP001057375">
    <property type="component" value="Unassembled WGS sequence"/>
</dbReference>
<comment type="caution">
    <text evidence="10">The sequence shown here is derived from an EMBL/GenBank/DDBJ whole genome shotgun (WGS) entry which is preliminary data.</text>
</comment>
<evidence type="ECO:0000256" key="4">
    <source>
        <dbReference type="ARBA" id="ARBA00022519"/>
    </source>
</evidence>
<keyword evidence="11" id="KW-1185">Reference proteome</keyword>
<dbReference type="PANTHER" id="PTHR46997">
    <property type="entry name" value="LOW AFFINITY TRYPTOPHAN PERMEASE-RELATED"/>
    <property type="match status" value="1"/>
</dbReference>
<keyword evidence="4" id="KW-0997">Cell inner membrane</keyword>
<evidence type="ECO:0000256" key="7">
    <source>
        <dbReference type="ARBA" id="ARBA00022989"/>
    </source>
</evidence>
<keyword evidence="8 9" id="KW-0472">Membrane</keyword>
<feature type="non-terminal residue" evidence="10">
    <location>
        <position position="106"/>
    </location>
</feature>
<dbReference type="InterPro" id="IPR018227">
    <property type="entry name" value="Amino_acid_transport_2"/>
</dbReference>
<dbReference type="PANTHER" id="PTHR46997:SF2">
    <property type="entry name" value="TYROSINE-SPECIFIC TRANSPORT SYSTEM"/>
    <property type="match status" value="1"/>
</dbReference>
<name>A0ABQ5KDS8_9EUKA</name>
<evidence type="ECO:0000256" key="1">
    <source>
        <dbReference type="ARBA" id="ARBA00004429"/>
    </source>
</evidence>
<keyword evidence="7 9" id="KW-1133">Transmembrane helix</keyword>
<keyword evidence="6" id="KW-0029">Amino-acid transport</keyword>
<keyword evidence="2" id="KW-0813">Transport</keyword>
<evidence type="ECO:0000256" key="9">
    <source>
        <dbReference type="SAM" id="Phobius"/>
    </source>
</evidence>
<keyword evidence="5 9" id="KW-0812">Transmembrane</keyword>
<feature type="transmembrane region" description="Helical" evidence="9">
    <location>
        <begin position="74"/>
        <end position="101"/>
    </location>
</feature>
<evidence type="ECO:0000256" key="2">
    <source>
        <dbReference type="ARBA" id="ARBA00022448"/>
    </source>
</evidence>
<organism evidence="10 11">
    <name type="scientific">Aduncisulcus paluster</name>
    <dbReference type="NCBI Taxonomy" id="2918883"/>
    <lineage>
        <taxon>Eukaryota</taxon>
        <taxon>Metamonada</taxon>
        <taxon>Carpediemonas-like organisms</taxon>
        <taxon>Aduncisulcus</taxon>
    </lineage>
</organism>
<dbReference type="Pfam" id="PF03222">
    <property type="entry name" value="Trp_Tyr_perm"/>
    <property type="match status" value="1"/>
</dbReference>
<dbReference type="InterPro" id="IPR013059">
    <property type="entry name" value="Trp_tyr_transpt"/>
</dbReference>
<evidence type="ECO:0000313" key="10">
    <source>
        <dbReference type="EMBL" id="GKT30662.1"/>
    </source>
</evidence>
<accession>A0ABQ5KDS8</accession>
<feature type="transmembrane region" description="Helical" evidence="9">
    <location>
        <begin position="42"/>
        <end position="62"/>
    </location>
</feature>
<keyword evidence="3" id="KW-1003">Cell membrane</keyword>
<comment type="subcellular location">
    <subcellularLocation>
        <location evidence="1">Cell inner membrane</location>
        <topology evidence="1">Multi-pass membrane protein</topology>
    </subcellularLocation>
</comment>
<evidence type="ECO:0000256" key="8">
    <source>
        <dbReference type="ARBA" id="ARBA00023136"/>
    </source>
</evidence>
<dbReference type="EMBL" id="BQXS01008968">
    <property type="protein sequence ID" value="GKT30662.1"/>
    <property type="molecule type" value="Genomic_DNA"/>
</dbReference>
<sequence>GLGGLVSNASGVDPRTGTVVLTAISVVILVSGTHFVVQANKYLFIAMLVAMLASFVVLGGHVDTSYLAQGNPTPTALFVTLPVLITSFGYHVCIPSIVTYIGEDKK</sequence>